<name>A0A915HSJ5_ROMCU</name>
<keyword evidence="2" id="KW-1185">Reference proteome</keyword>
<feature type="region of interest" description="Disordered" evidence="1">
    <location>
        <begin position="46"/>
        <end position="65"/>
    </location>
</feature>
<dbReference type="AlphaFoldDB" id="A0A915HSJ5"/>
<protein>
    <submittedName>
        <fullName evidence="3">Uncharacterized protein</fullName>
    </submittedName>
</protein>
<proteinExistence type="predicted"/>
<sequence length="65" mass="7346">MYIRSNHDWQRRHTPLILVPDSQQVNILNGVVSILDTLLLPNLRSGSRHANQRCASGGADQKKKK</sequence>
<dbReference type="Proteomes" id="UP000887565">
    <property type="component" value="Unplaced"/>
</dbReference>
<evidence type="ECO:0000313" key="2">
    <source>
        <dbReference type="Proteomes" id="UP000887565"/>
    </source>
</evidence>
<evidence type="ECO:0000313" key="3">
    <source>
        <dbReference type="WBParaSite" id="nRc.2.0.1.t04501-RA"/>
    </source>
</evidence>
<evidence type="ECO:0000256" key="1">
    <source>
        <dbReference type="SAM" id="MobiDB-lite"/>
    </source>
</evidence>
<dbReference type="WBParaSite" id="nRc.2.0.1.t04501-RA">
    <property type="protein sequence ID" value="nRc.2.0.1.t04501-RA"/>
    <property type="gene ID" value="nRc.2.0.1.g04501"/>
</dbReference>
<reference evidence="3" key="1">
    <citation type="submission" date="2022-11" db="UniProtKB">
        <authorList>
            <consortium name="WormBaseParasite"/>
        </authorList>
    </citation>
    <scope>IDENTIFICATION</scope>
</reference>
<accession>A0A915HSJ5</accession>
<organism evidence="2 3">
    <name type="scientific">Romanomermis culicivorax</name>
    <name type="common">Nematode worm</name>
    <dbReference type="NCBI Taxonomy" id="13658"/>
    <lineage>
        <taxon>Eukaryota</taxon>
        <taxon>Metazoa</taxon>
        <taxon>Ecdysozoa</taxon>
        <taxon>Nematoda</taxon>
        <taxon>Enoplea</taxon>
        <taxon>Dorylaimia</taxon>
        <taxon>Mermithida</taxon>
        <taxon>Mermithoidea</taxon>
        <taxon>Mermithidae</taxon>
        <taxon>Romanomermis</taxon>
    </lineage>
</organism>